<dbReference type="PANTHER" id="PTHR12461">
    <property type="entry name" value="HYPOXIA-INDUCIBLE FACTOR 1 ALPHA INHIBITOR-RELATED"/>
    <property type="match status" value="1"/>
</dbReference>
<sequence length="170" mass="18807">MYIAQSSLSGLPESLQQDLKPPPLVEAGTIYNSSIWLGLTPTYTPMHRDPNPNLFRQLHGSKIVRILPPRAGETLFNKVQASINGAASPRLRGPEMMQGPEKKALHDAIWTDHGDAIIGERTIYEARLDPGDAMYLPTGWWHSIKSATADAESGLASEGELNCSVNWWFR</sequence>
<protein>
    <submittedName>
        <fullName evidence="2">Clavaminate synthase-like protein</fullName>
    </submittedName>
</protein>
<dbReference type="Proteomes" id="UP000182658">
    <property type="component" value="Unassembled WGS sequence"/>
</dbReference>
<proteinExistence type="predicted"/>
<dbReference type="Pfam" id="PF13621">
    <property type="entry name" value="Cupin_8"/>
    <property type="match status" value="1"/>
</dbReference>
<dbReference type="STRING" id="1408157.A0A1J7IA00"/>
<dbReference type="AlphaFoldDB" id="A0A1J7IA00"/>
<reference evidence="2 3" key="1">
    <citation type="submission" date="2016-10" db="EMBL/GenBank/DDBJ databases">
        <title>Draft genome sequence of Coniochaeta ligniaria NRRL30616, a lignocellulolytic fungus for bioabatement of inhibitors in plant biomass hydrolysates.</title>
        <authorList>
            <consortium name="DOE Joint Genome Institute"/>
            <person name="Jimenez D.J."/>
            <person name="Hector R.E."/>
            <person name="Riley R."/>
            <person name="Sun H."/>
            <person name="Grigoriev I.V."/>
            <person name="Van Elsas J.D."/>
            <person name="Nichols N.N."/>
        </authorList>
    </citation>
    <scope>NUCLEOTIDE SEQUENCE [LARGE SCALE GENOMIC DNA]</scope>
    <source>
        <strain evidence="2 3">NRRL 30616</strain>
    </source>
</reference>
<dbReference type="InParanoid" id="A0A1J7IA00"/>
<name>A0A1J7IA00_9PEZI</name>
<gene>
    <name evidence="2" type="ORF">CONLIGDRAFT_604112</name>
</gene>
<evidence type="ECO:0000313" key="3">
    <source>
        <dbReference type="Proteomes" id="UP000182658"/>
    </source>
</evidence>
<dbReference type="SUPFAM" id="SSF51197">
    <property type="entry name" value="Clavaminate synthase-like"/>
    <property type="match status" value="1"/>
</dbReference>
<feature type="non-terminal residue" evidence="2">
    <location>
        <position position="170"/>
    </location>
</feature>
<accession>A0A1J7IA00</accession>
<evidence type="ECO:0000259" key="1">
    <source>
        <dbReference type="PROSITE" id="PS51184"/>
    </source>
</evidence>
<dbReference type="EMBL" id="KV875103">
    <property type="protein sequence ID" value="OIW24511.1"/>
    <property type="molecule type" value="Genomic_DNA"/>
</dbReference>
<dbReference type="InterPro" id="IPR003347">
    <property type="entry name" value="JmjC_dom"/>
</dbReference>
<dbReference type="PANTHER" id="PTHR12461:SF105">
    <property type="entry name" value="HYPOXIA-INDUCIBLE FACTOR 1-ALPHA INHIBITOR"/>
    <property type="match status" value="1"/>
</dbReference>
<evidence type="ECO:0000313" key="2">
    <source>
        <dbReference type="EMBL" id="OIW24511.1"/>
    </source>
</evidence>
<feature type="domain" description="JmjC" evidence="1">
    <location>
        <begin position="1"/>
        <end position="170"/>
    </location>
</feature>
<dbReference type="OrthoDB" id="263283at2759"/>
<keyword evidence="3" id="KW-1185">Reference proteome</keyword>
<organism evidence="2 3">
    <name type="scientific">Coniochaeta ligniaria NRRL 30616</name>
    <dbReference type="NCBI Taxonomy" id="1408157"/>
    <lineage>
        <taxon>Eukaryota</taxon>
        <taxon>Fungi</taxon>
        <taxon>Dikarya</taxon>
        <taxon>Ascomycota</taxon>
        <taxon>Pezizomycotina</taxon>
        <taxon>Sordariomycetes</taxon>
        <taxon>Sordariomycetidae</taxon>
        <taxon>Coniochaetales</taxon>
        <taxon>Coniochaetaceae</taxon>
        <taxon>Coniochaeta</taxon>
    </lineage>
</organism>
<dbReference type="PROSITE" id="PS51184">
    <property type="entry name" value="JMJC"/>
    <property type="match status" value="1"/>
</dbReference>
<dbReference type="InterPro" id="IPR041667">
    <property type="entry name" value="Cupin_8"/>
</dbReference>
<dbReference type="Gene3D" id="2.60.120.650">
    <property type="entry name" value="Cupin"/>
    <property type="match status" value="1"/>
</dbReference>